<protein>
    <submittedName>
        <fullName evidence="3">S41 family peptidase</fullName>
    </submittedName>
</protein>
<dbReference type="Pfam" id="PF03572">
    <property type="entry name" value="Peptidase_S41"/>
    <property type="match status" value="1"/>
</dbReference>
<keyword evidence="1" id="KW-1133">Transmembrane helix</keyword>
<dbReference type="PANTHER" id="PTHR32060:SF30">
    <property type="entry name" value="CARBOXY-TERMINAL PROCESSING PROTEASE CTPA"/>
    <property type="match status" value="1"/>
</dbReference>
<keyword evidence="1" id="KW-0812">Transmembrane</keyword>
<reference evidence="3 4" key="1">
    <citation type="submission" date="2021-05" db="EMBL/GenBank/DDBJ databases">
        <title>Novel species in genus Cellulomonas.</title>
        <authorList>
            <person name="Zhang G."/>
        </authorList>
    </citation>
    <scope>NUCLEOTIDE SEQUENCE [LARGE SCALE GENOMIC DNA]</scope>
    <source>
        <strain evidence="4">zg-ZUI222</strain>
    </source>
</reference>
<evidence type="ECO:0000313" key="3">
    <source>
        <dbReference type="EMBL" id="QVI62036.1"/>
    </source>
</evidence>
<name>A0ABX8D6F4_9CELL</name>
<dbReference type="SMART" id="SM00245">
    <property type="entry name" value="TSPc"/>
    <property type="match status" value="1"/>
</dbReference>
<feature type="domain" description="Tail specific protease" evidence="2">
    <location>
        <begin position="109"/>
        <end position="325"/>
    </location>
</feature>
<dbReference type="Gene3D" id="3.90.226.10">
    <property type="entry name" value="2-enoyl-CoA Hydratase, Chain A, domain 1"/>
    <property type="match status" value="1"/>
</dbReference>
<feature type="transmembrane region" description="Helical" evidence="1">
    <location>
        <begin position="20"/>
        <end position="40"/>
    </location>
</feature>
<dbReference type="PANTHER" id="PTHR32060">
    <property type="entry name" value="TAIL-SPECIFIC PROTEASE"/>
    <property type="match status" value="1"/>
</dbReference>
<dbReference type="SUPFAM" id="SSF52096">
    <property type="entry name" value="ClpP/crotonase"/>
    <property type="match status" value="1"/>
</dbReference>
<proteinExistence type="predicted"/>
<evidence type="ECO:0000256" key="1">
    <source>
        <dbReference type="SAM" id="Phobius"/>
    </source>
</evidence>
<evidence type="ECO:0000259" key="2">
    <source>
        <dbReference type="SMART" id="SM00245"/>
    </source>
</evidence>
<evidence type="ECO:0000313" key="4">
    <source>
        <dbReference type="Proteomes" id="UP000677804"/>
    </source>
</evidence>
<dbReference type="InterPro" id="IPR029045">
    <property type="entry name" value="ClpP/crotonase-like_dom_sf"/>
</dbReference>
<gene>
    <name evidence="3" type="ORF">KG103_16725</name>
</gene>
<dbReference type="EMBL" id="CP074405">
    <property type="protein sequence ID" value="QVI62036.1"/>
    <property type="molecule type" value="Genomic_DNA"/>
</dbReference>
<keyword evidence="4" id="KW-1185">Reference proteome</keyword>
<accession>A0ABX8D6F4</accession>
<organism evidence="3 4">
    <name type="scientific">Cellulomonas wangleii</name>
    <dbReference type="NCBI Taxonomy" id="2816956"/>
    <lineage>
        <taxon>Bacteria</taxon>
        <taxon>Bacillati</taxon>
        <taxon>Actinomycetota</taxon>
        <taxon>Actinomycetes</taxon>
        <taxon>Micrococcales</taxon>
        <taxon>Cellulomonadaceae</taxon>
        <taxon>Cellulomonas</taxon>
    </lineage>
</organism>
<keyword evidence="1" id="KW-0472">Membrane</keyword>
<dbReference type="RefSeq" id="WP_207339604.1">
    <property type="nucleotide sequence ID" value="NZ_CP074405.1"/>
</dbReference>
<dbReference type="InterPro" id="IPR005151">
    <property type="entry name" value="Tail-specific_protease"/>
</dbReference>
<dbReference type="Proteomes" id="UP000677804">
    <property type="component" value="Chromosome"/>
</dbReference>
<sequence length="345" mass="35508">MAQGNAPAAAGPRRRGRGRVVLVIGCVVAVVIAAGVWAVGTYGPAFNVYLTPPSPRTYADVALRHLDAGLRARGPQWDDARAEVTRAARDADSLADVHDALRAATRVAGGPHSVFLTPQEARDLDGQATQEFREPTVTTADGVTTVTVPAFGSASSDLRDRYARAAADGIAAAAPGTCGWVVDLRGNTGGDMHPMLAGVSALLPDGTAFELVERDGRAMAVTIRSDGVELAGHVTSVGSRAKVTGAPVAVLQDGLTGSSGEAVLTAFRGLDGVESFGEPSYGYTSGNASYSLYDGALMLVTVHTYVDRDGTDLGERPVEADHAVPAVDADEAARSWLAQQGCGPG</sequence>